<sequence length="211" mass="23376">MPYDSSLTVFSPEGHLIQVQYAHKAVAKGTSAIGLATQDGIVLAIEKKQTARLQDPSTNIKLFDIDHHVFATFAGLTADARQLIQKLRQECQQYRLTYAQPISISTLAHNIATYMQKHTQSGGQRPFGVTVIVGGKDEKGYSIFTCDPSGVYNQWQGVAVGNQSSKIQEHLEKNYKEEMTVNELDQLARNAIGLIVEDQEDGIDTKIIQIK</sequence>
<proteinExistence type="inferred from homology"/>
<dbReference type="InterPro" id="IPR001353">
    <property type="entry name" value="Proteasome_sua/b"/>
</dbReference>
<organism evidence="4">
    <name type="scientific">Trepomonas sp. PC1</name>
    <dbReference type="NCBI Taxonomy" id="1076344"/>
    <lineage>
        <taxon>Eukaryota</taxon>
        <taxon>Metamonada</taxon>
        <taxon>Diplomonadida</taxon>
        <taxon>Hexamitidae</taxon>
        <taxon>Hexamitinae</taxon>
        <taxon>Trepomonas</taxon>
    </lineage>
</organism>
<evidence type="ECO:0000259" key="3">
    <source>
        <dbReference type="SMART" id="SM00948"/>
    </source>
</evidence>
<dbReference type="AlphaFoldDB" id="A0A146KKP9"/>
<feature type="domain" description="Proteasome alpha-type subunits" evidence="3">
    <location>
        <begin position="3"/>
        <end position="25"/>
    </location>
</feature>
<gene>
    <name evidence="4" type="ORF">TPC1_10825</name>
</gene>
<evidence type="ECO:0000313" key="4">
    <source>
        <dbReference type="EMBL" id="JAP95991.1"/>
    </source>
</evidence>
<dbReference type="GO" id="GO:0006511">
    <property type="term" value="P:ubiquitin-dependent protein catabolic process"/>
    <property type="evidence" value="ECO:0007669"/>
    <property type="project" value="InterPro"/>
</dbReference>
<keyword evidence="1 2" id="KW-0647">Proteasome</keyword>
<dbReference type="SMART" id="SM00948">
    <property type="entry name" value="Proteasome_A_N"/>
    <property type="match status" value="1"/>
</dbReference>
<dbReference type="InterPro" id="IPR050115">
    <property type="entry name" value="Proteasome_alpha"/>
</dbReference>
<comment type="similarity">
    <text evidence="2">Belongs to the peptidase T1A family.</text>
</comment>
<dbReference type="CDD" id="cd01911">
    <property type="entry name" value="proteasome_alpha"/>
    <property type="match status" value="1"/>
</dbReference>
<reference evidence="4" key="1">
    <citation type="submission" date="2015-07" db="EMBL/GenBank/DDBJ databases">
        <title>Adaptation to a free-living lifestyle via gene acquisitions in the diplomonad Trepomonas sp. PC1.</title>
        <authorList>
            <person name="Xu F."/>
            <person name="Jerlstrom-Hultqvist J."/>
            <person name="Kolisko M."/>
            <person name="Simpson A.G.B."/>
            <person name="Roger A.J."/>
            <person name="Svard S.G."/>
            <person name="Andersson J.O."/>
        </authorList>
    </citation>
    <scope>NUCLEOTIDE SEQUENCE</scope>
    <source>
        <strain evidence="4">PC1</strain>
    </source>
</reference>
<dbReference type="Pfam" id="PF00227">
    <property type="entry name" value="Proteasome"/>
    <property type="match status" value="1"/>
</dbReference>
<dbReference type="NCBIfam" id="NF003075">
    <property type="entry name" value="PRK03996.1"/>
    <property type="match status" value="1"/>
</dbReference>
<dbReference type="GO" id="GO:0019773">
    <property type="term" value="C:proteasome core complex, alpha-subunit complex"/>
    <property type="evidence" value="ECO:0007669"/>
    <property type="project" value="UniProtKB-UniRule"/>
</dbReference>
<dbReference type="Pfam" id="PF10584">
    <property type="entry name" value="Proteasome_A_N"/>
    <property type="match status" value="1"/>
</dbReference>
<dbReference type="SUPFAM" id="SSF56235">
    <property type="entry name" value="N-terminal nucleophile aminohydrolases (Ntn hydrolases)"/>
    <property type="match status" value="1"/>
</dbReference>
<dbReference type="InterPro" id="IPR000426">
    <property type="entry name" value="Proteasome_asu_N"/>
</dbReference>
<dbReference type="PROSITE" id="PS51475">
    <property type="entry name" value="PROTEASOME_ALPHA_2"/>
    <property type="match status" value="1"/>
</dbReference>
<evidence type="ECO:0000256" key="2">
    <source>
        <dbReference type="PROSITE-ProRule" id="PRU00808"/>
    </source>
</evidence>
<accession>A0A146KKP9</accession>
<name>A0A146KKP9_9EUKA</name>
<dbReference type="PANTHER" id="PTHR11599">
    <property type="entry name" value="PROTEASOME SUBUNIT ALPHA/BETA"/>
    <property type="match status" value="1"/>
</dbReference>
<evidence type="ECO:0000256" key="1">
    <source>
        <dbReference type="ARBA" id="ARBA00022942"/>
    </source>
</evidence>
<dbReference type="InterPro" id="IPR029055">
    <property type="entry name" value="Ntn_hydrolases_N"/>
</dbReference>
<dbReference type="EMBL" id="GDID01000615">
    <property type="protein sequence ID" value="JAP95991.1"/>
    <property type="molecule type" value="Transcribed_RNA"/>
</dbReference>
<dbReference type="Gene3D" id="3.60.20.10">
    <property type="entry name" value="Glutamine Phosphoribosylpyrophosphate, subunit 1, domain 1"/>
    <property type="match status" value="1"/>
</dbReference>
<dbReference type="InterPro" id="IPR023332">
    <property type="entry name" value="Proteasome_alpha-type"/>
</dbReference>
<protein>
    <submittedName>
        <fullName evidence="4">20S proteasome alpha subunit 4</fullName>
    </submittedName>
</protein>